<dbReference type="AlphaFoldDB" id="A0AAW7Q4Z1"/>
<accession>A0AAW7Q4Z1</accession>
<evidence type="ECO:0000313" key="1">
    <source>
        <dbReference type="EMBL" id="MDN5114184.1"/>
    </source>
</evidence>
<protein>
    <recommendedName>
        <fullName evidence="3">HTH cro/C1-type domain-containing protein</fullName>
    </recommendedName>
</protein>
<reference evidence="1" key="2">
    <citation type="submission" date="2023-01" db="EMBL/GenBank/DDBJ databases">
        <authorList>
            <person name="Uljanovas D."/>
        </authorList>
    </citation>
    <scope>NUCLEOTIDE SEQUENCE</scope>
    <source>
        <strain evidence="1">W48</strain>
    </source>
</reference>
<dbReference type="EMBL" id="JAQJJC010000007">
    <property type="protein sequence ID" value="MDN5114184.1"/>
    <property type="molecule type" value="Genomic_DNA"/>
</dbReference>
<dbReference type="Proteomes" id="UP001170713">
    <property type="component" value="Unassembled WGS sequence"/>
</dbReference>
<organism evidence="1 2">
    <name type="scientific">Aliarcobacter butzleri</name>
    <dbReference type="NCBI Taxonomy" id="28197"/>
    <lineage>
        <taxon>Bacteria</taxon>
        <taxon>Pseudomonadati</taxon>
        <taxon>Campylobacterota</taxon>
        <taxon>Epsilonproteobacteria</taxon>
        <taxon>Campylobacterales</taxon>
        <taxon>Arcobacteraceae</taxon>
        <taxon>Aliarcobacter</taxon>
    </lineage>
</organism>
<dbReference type="RefSeq" id="WP_151950673.1">
    <property type="nucleotide sequence ID" value="NZ_CABVRG010000007.1"/>
</dbReference>
<reference evidence="1" key="1">
    <citation type="journal article" date="2023" name="Microorganisms">
        <title>Genomic Characterization of Arcobacter butzleri Strains Isolated from Various Sources in Lithuania.</title>
        <authorList>
            <person name="Uljanovas D."/>
            <person name="Golz G."/>
            <person name="Fleischmann S."/>
            <person name="Kudirkiene E."/>
            <person name="Kasetiene N."/>
            <person name="Grineviciene A."/>
            <person name="Tamuleviciene E."/>
            <person name="Aksomaitiene J."/>
            <person name="Alter T."/>
            <person name="Malakauskas M."/>
        </authorList>
    </citation>
    <scope>NUCLEOTIDE SEQUENCE</scope>
    <source>
        <strain evidence="1">W48</strain>
    </source>
</reference>
<evidence type="ECO:0000313" key="2">
    <source>
        <dbReference type="Proteomes" id="UP001170713"/>
    </source>
</evidence>
<evidence type="ECO:0008006" key="3">
    <source>
        <dbReference type="Google" id="ProtNLM"/>
    </source>
</evidence>
<sequence>MTYTQLKELVSKNDIKLEELAKDLGYTISGMNSNWSNKKISKKAEKSFLLYIKAKKLEKKNHELEKLINQKKESIKLSNSLSTKALQIAQKKCSNNNINLEEYLSSLVMVNI</sequence>
<name>A0AAW7Q4Z1_9BACT</name>
<gene>
    <name evidence="1" type="ORF">PJV88_05975</name>
</gene>
<comment type="caution">
    <text evidence="1">The sequence shown here is derived from an EMBL/GenBank/DDBJ whole genome shotgun (WGS) entry which is preliminary data.</text>
</comment>
<proteinExistence type="predicted"/>